<comment type="subcellular location">
    <subcellularLocation>
        <location evidence="1 10">Golgi apparatus membrane</location>
        <topology evidence="1 10">Single-pass type II membrane protein</topology>
    </subcellularLocation>
</comment>
<keyword evidence="6" id="KW-0735">Signal-anchor</keyword>
<evidence type="ECO:0000256" key="5">
    <source>
        <dbReference type="ARBA" id="ARBA00022692"/>
    </source>
</evidence>
<keyword evidence="5 10" id="KW-0812">Transmembrane</keyword>
<keyword evidence="9 10" id="KW-0472">Membrane</keyword>
<feature type="domain" description="Fringe-like glycosyltransferase" evidence="11">
    <location>
        <begin position="245"/>
        <end position="283"/>
    </location>
</feature>
<dbReference type="Proteomes" id="UP001355207">
    <property type="component" value="Chromosome 3"/>
</dbReference>
<dbReference type="EMBL" id="CP144100">
    <property type="protein sequence ID" value="WWC88105.1"/>
    <property type="molecule type" value="Genomic_DNA"/>
</dbReference>
<reference evidence="12 13" key="1">
    <citation type="submission" date="2024-01" db="EMBL/GenBank/DDBJ databases">
        <title>Comparative genomics of Cryptococcus and Kwoniella reveals pathogenesis evolution and contrasting modes of karyotype evolution via chromosome fusion or intercentromeric recombination.</title>
        <authorList>
            <person name="Coelho M.A."/>
            <person name="David-Palma M."/>
            <person name="Shea T."/>
            <person name="Bowers K."/>
            <person name="McGinley-Smith S."/>
            <person name="Mohammad A.W."/>
            <person name="Gnirke A."/>
            <person name="Yurkov A.M."/>
            <person name="Nowrousian M."/>
            <person name="Sun S."/>
            <person name="Cuomo C.A."/>
            <person name="Heitman J."/>
        </authorList>
    </citation>
    <scope>NUCLEOTIDE SEQUENCE [LARGE SCALE GENOMIC DNA]</scope>
    <source>
        <strain evidence="12 13">CBS 6074</strain>
    </source>
</reference>
<evidence type="ECO:0000256" key="8">
    <source>
        <dbReference type="ARBA" id="ARBA00023034"/>
    </source>
</evidence>
<dbReference type="Pfam" id="PF02434">
    <property type="entry name" value="Fringe"/>
    <property type="match status" value="1"/>
</dbReference>
<keyword evidence="8 10" id="KW-0333">Golgi apparatus</keyword>
<evidence type="ECO:0000256" key="10">
    <source>
        <dbReference type="RuleBase" id="RU363063"/>
    </source>
</evidence>
<dbReference type="GO" id="GO:0000139">
    <property type="term" value="C:Golgi membrane"/>
    <property type="evidence" value="ECO:0007669"/>
    <property type="project" value="UniProtKB-SubCell"/>
</dbReference>
<keyword evidence="4" id="KW-0808">Transferase</keyword>
<keyword evidence="13" id="KW-1185">Reference proteome</keyword>
<dbReference type="RefSeq" id="XP_066074868.1">
    <property type="nucleotide sequence ID" value="XM_066218771.1"/>
</dbReference>
<evidence type="ECO:0000256" key="6">
    <source>
        <dbReference type="ARBA" id="ARBA00022968"/>
    </source>
</evidence>
<name>A0AAX4JRS3_9TREE</name>
<keyword evidence="3 10" id="KW-0328">Glycosyltransferase</keyword>
<dbReference type="GO" id="GO:0051072">
    <property type="term" value="P:4,6-pyruvylated galactose residue biosynthetic process"/>
    <property type="evidence" value="ECO:0007669"/>
    <property type="project" value="TreeGrafter"/>
</dbReference>
<sequence>MHLPRVRQFLRLTIPRRPHAIVIIFTLLLLIAYFTAWRVFMCNHGRWYWNWMVSLHPALALILPIGQWGGPPDNPPRWIQEIYDAPHMSNFKIREFSKPIWKNDYHPKYSHSTTKEEDPYLKIAEQNHHLKSPSLIKLHIFSTVHRKAYHKRAMIRKHSPLFSIPPEYRHLIEVKFVMGHNYHLYEEPEHKDWTINEEMELALKEEQDKYGDLLRLELIHGENLREGKILEWIRAVGDGEDGGRESCWLFKIDDDTVLNYPAFLDSLMDFDPQKSYYLGTSLNRWPVFHHHFTGMTTGFSWPVVKTMAAGINKMSRQEIEAWWDDDVLTGEIMFCLPSGPWCQSSSRSTDSSASKYSPAYCDPHKPPFYGYGSNPPDLDRRTGLIRYDYVRHMGDENVRIVKGDIGIHGGSMKPPEGWEKEYMARVEGKIWQPPSWMHKFAEV</sequence>
<protein>
    <recommendedName>
        <fullName evidence="10">Hexosyltransferase</fullName>
        <ecNumber evidence="10">2.4.1.-</ecNumber>
    </recommendedName>
</protein>
<evidence type="ECO:0000256" key="4">
    <source>
        <dbReference type="ARBA" id="ARBA00022679"/>
    </source>
</evidence>
<keyword evidence="7 10" id="KW-1133">Transmembrane helix</keyword>
<feature type="transmembrane region" description="Helical" evidence="10">
    <location>
        <begin position="20"/>
        <end position="40"/>
    </location>
</feature>
<comment type="similarity">
    <text evidence="2 10">Belongs to the glycosyltransferase 31 family.</text>
</comment>
<evidence type="ECO:0000256" key="7">
    <source>
        <dbReference type="ARBA" id="ARBA00022989"/>
    </source>
</evidence>
<comment type="caution">
    <text evidence="10">Lacks conserved residue(s) required for the propagation of feature annotation.</text>
</comment>
<evidence type="ECO:0000313" key="12">
    <source>
        <dbReference type="EMBL" id="WWC88105.1"/>
    </source>
</evidence>
<organism evidence="12 13">
    <name type="scientific">Kwoniella dendrophila CBS 6074</name>
    <dbReference type="NCBI Taxonomy" id="1295534"/>
    <lineage>
        <taxon>Eukaryota</taxon>
        <taxon>Fungi</taxon>
        <taxon>Dikarya</taxon>
        <taxon>Basidiomycota</taxon>
        <taxon>Agaricomycotina</taxon>
        <taxon>Tremellomycetes</taxon>
        <taxon>Tremellales</taxon>
        <taxon>Cryptococcaceae</taxon>
        <taxon>Kwoniella</taxon>
    </lineage>
</organism>
<dbReference type="PANTHER" id="PTHR11214">
    <property type="entry name" value="BETA-1,3-N-ACETYLGLUCOSAMINYLTRANSFERASE"/>
    <property type="match status" value="1"/>
</dbReference>
<evidence type="ECO:0000259" key="11">
    <source>
        <dbReference type="Pfam" id="PF02434"/>
    </source>
</evidence>
<dbReference type="InterPro" id="IPR002659">
    <property type="entry name" value="Glyco_trans_31"/>
</dbReference>
<dbReference type="EC" id="2.4.1.-" evidence="10"/>
<dbReference type="PANTHER" id="PTHR11214:SF351">
    <property type="entry name" value="BETA-1,3-GALACTOSYLTRANSFERASE PVG3"/>
    <property type="match status" value="1"/>
</dbReference>
<evidence type="ECO:0000256" key="1">
    <source>
        <dbReference type="ARBA" id="ARBA00004323"/>
    </source>
</evidence>
<gene>
    <name evidence="12" type="ORF">L201_003009</name>
</gene>
<dbReference type="AlphaFoldDB" id="A0AAX4JRS3"/>
<evidence type="ECO:0000256" key="9">
    <source>
        <dbReference type="ARBA" id="ARBA00023136"/>
    </source>
</evidence>
<evidence type="ECO:0000256" key="2">
    <source>
        <dbReference type="ARBA" id="ARBA00008661"/>
    </source>
</evidence>
<proteinExistence type="inferred from homology"/>
<evidence type="ECO:0000256" key="3">
    <source>
        <dbReference type="ARBA" id="ARBA00022676"/>
    </source>
</evidence>
<evidence type="ECO:0000313" key="13">
    <source>
        <dbReference type="Proteomes" id="UP001355207"/>
    </source>
</evidence>
<dbReference type="InterPro" id="IPR003378">
    <property type="entry name" value="Fringe-like_glycosylTrfase"/>
</dbReference>
<dbReference type="GO" id="GO:0016758">
    <property type="term" value="F:hexosyltransferase activity"/>
    <property type="evidence" value="ECO:0007669"/>
    <property type="project" value="InterPro"/>
</dbReference>
<feature type="transmembrane region" description="Helical" evidence="10">
    <location>
        <begin position="47"/>
        <end position="66"/>
    </location>
</feature>
<dbReference type="GeneID" id="91093680"/>
<dbReference type="Gene3D" id="3.90.550.50">
    <property type="match status" value="1"/>
</dbReference>
<accession>A0AAX4JRS3</accession>